<accession>A0A540VC99</accession>
<evidence type="ECO:0000313" key="6">
    <source>
        <dbReference type="Proteomes" id="UP000317371"/>
    </source>
</evidence>
<dbReference type="EMBL" id="VIGC01000024">
    <property type="protein sequence ID" value="TQE94389.1"/>
    <property type="molecule type" value="Genomic_DNA"/>
</dbReference>
<proteinExistence type="predicted"/>
<evidence type="ECO:0000259" key="4">
    <source>
        <dbReference type="PROSITE" id="PS50932"/>
    </source>
</evidence>
<dbReference type="SUPFAM" id="SSF53822">
    <property type="entry name" value="Periplasmic binding protein-like I"/>
    <property type="match status" value="1"/>
</dbReference>
<dbReference type="PROSITE" id="PS50932">
    <property type="entry name" value="HTH_LACI_2"/>
    <property type="match status" value="1"/>
</dbReference>
<dbReference type="PROSITE" id="PS00356">
    <property type="entry name" value="HTH_LACI_1"/>
    <property type="match status" value="1"/>
</dbReference>
<dbReference type="SUPFAM" id="SSF47413">
    <property type="entry name" value="lambda repressor-like DNA-binding domains"/>
    <property type="match status" value="1"/>
</dbReference>
<dbReference type="SMART" id="SM00354">
    <property type="entry name" value="HTH_LACI"/>
    <property type="match status" value="1"/>
</dbReference>
<dbReference type="InterPro" id="IPR046335">
    <property type="entry name" value="LacI/GalR-like_sensor"/>
</dbReference>
<organism evidence="5 6">
    <name type="scientific">Litorilinea aerophila</name>
    <dbReference type="NCBI Taxonomy" id="1204385"/>
    <lineage>
        <taxon>Bacteria</taxon>
        <taxon>Bacillati</taxon>
        <taxon>Chloroflexota</taxon>
        <taxon>Caldilineae</taxon>
        <taxon>Caldilineales</taxon>
        <taxon>Caldilineaceae</taxon>
        <taxon>Litorilinea</taxon>
    </lineage>
</organism>
<reference evidence="5 6" key="1">
    <citation type="submission" date="2019-06" db="EMBL/GenBank/DDBJ databases">
        <title>Genome sequence of Litorilinea aerophila BAA-2444.</title>
        <authorList>
            <person name="Maclea K.S."/>
            <person name="Maurais E.G."/>
            <person name="Iannazzi L.C."/>
        </authorList>
    </citation>
    <scope>NUCLEOTIDE SEQUENCE [LARGE SCALE GENOMIC DNA]</scope>
    <source>
        <strain evidence="5 6">ATCC BAA-2444</strain>
    </source>
</reference>
<dbReference type="InterPro" id="IPR028082">
    <property type="entry name" value="Peripla_BP_I"/>
</dbReference>
<dbReference type="InParanoid" id="A0A540VC99"/>
<dbReference type="Gene3D" id="3.40.50.2300">
    <property type="match status" value="2"/>
</dbReference>
<sequence>MGKQKPSLRDIAEAANVSISTVSLVLNNRPGISAETRERVRAEALRLGYQPSPQSQNGNSQTIGLLIEQSSMPVLLDIFYGDIIRGFQAEAQRLGYHVLLHMFDRAHEGLDAIQSQLASKVQGLVIANDGDITPDMVVQLESAELPLVLIENHIEGHQLPCVLGDNFTAGYTVTRHLLELGHREIGVLRGPVKYSSLVDRLRGVWAAAGEAGLLIPPEWMPYPTSGHPQKGYLQMKEILAQERRPSAVVAISDKTAFGAMEAIREAGLHIPQDISIVSIDDVRDSAFTRPPLTTFRIPKQEMGILAMQKLHRLIQGQNEIPVKSIVYGELIVRESCASPSA</sequence>
<gene>
    <name evidence="5" type="ORF">FKZ61_16785</name>
</gene>
<dbReference type="PANTHER" id="PTHR30146:SF109">
    <property type="entry name" value="HTH-TYPE TRANSCRIPTIONAL REGULATOR GALS"/>
    <property type="match status" value="1"/>
</dbReference>
<keyword evidence="3" id="KW-0804">Transcription</keyword>
<dbReference type="Pfam" id="PF13377">
    <property type="entry name" value="Peripla_BP_3"/>
    <property type="match status" value="1"/>
</dbReference>
<comment type="caution">
    <text evidence="5">The sequence shown here is derived from an EMBL/GenBank/DDBJ whole genome shotgun (WGS) entry which is preliminary data.</text>
</comment>
<dbReference type="GO" id="GO:0003700">
    <property type="term" value="F:DNA-binding transcription factor activity"/>
    <property type="evidence" value="ECO:0007669"/>
    <property type="project" value="TreeGrafter"/>
</dbReference>
<dbReference type="PANTHER" id="PTHR30146">
    <property type="entry name" value="LACI-RELATED TRANSCRIPTIONAL REPRESSOR"/>
    <property type="match status" value="1"/>
</dbReference>
<dbReference type="RefSeq" id="WP_141611307.1">
    <property type="nucleotide sequence ID" value="NZ_VIGC02000024.1"/>
</dbReference>
<dbReference type="AlphaFoldDB" id="A0A540VC99"/>
<evidence type="ECO:0000256" key="1">
    <source>
        <dbReference type="ARBA" id="ARBA00023015"/>
    </source>
</evidence>
<evidence type="ECO:0000256" key="2">
    <source>
        <dbReference type="ARBA" id="ARBA00023125"/>
    </source>
</evidence>
<dbReference type="OrthoDB" id="156657at2"/>
<dbReference type="InterPro" id="IPR010982">
    <property type="entry name" value="Lambda_DNA-bd_dom_sf"/>
</dbReference>
<protein>
    <submittedName>
        <fullName evidence="5">LacI family transcriptional regulator</fullName>
    </submittedName>
</protein>
<name>A0A540VC99_9CHLR</name>
<keyword evidence="1" id="KW-0805">Transcription regulation</keyword>
<keyword evidence="2" id="KW-0238">DNA-binding</keyword>
<dbReference type="CDD" id="cd01392">
    <property type="entry name" value="HTH_LacI"/>
    <property type="match status" value="1"/>
</dbReference>
<keyword evidence="6" id="KW-1185">Reference proteome</keyword>
<dbReference type="Pfam" id="PF00356">
    <property type="entry name" value="LacI"/>
    <property type="match status" value="1"/>
</dbReference>
<evidence type="ECO:0000313" key="5">
    <source>
        <dbReference type="EMBL" id="TQE94389.1"/>
    </source>
</evidence>
<evidence type="ECO:0000256" key="3">
    <source>
        <dbReference type="ARBA" id="ARBA00023163"/>
    </source>
</evidence>
<dbReference type="Proteomes" id="UP000317371">
    <property type="component" value="Unassembled WGS sequence"/>
</dbReference>
<dbReference type="Gene3D" id="1.10.260.40">
    <property type="entry name" value="lambda repressor-like DNA-binding domains"/>
    <property type="match status" value="1"/>
</dbReference>
<dbReference type="GO" id="GO:0000976">
    <property type="term" value="F:transcription cis-regulatory region binding"/>
    <property type="evidence" value="ECO:0007669"/>
    <property type="project" value="TreeGrafter"/>
</dbReference>
<dbReference type="CDD" id="cd06285">
    <property type="entry name" value="PBP1_LacI-like"/>
    <property type="match status" value="1"/>
</dbReference>
<dbReference type="InterPro" id="IPR000843">
    <property type="entry name" value="HTH_LacI"/>
</dbReference>
<feature type="domain" description="HTH lacI-type" evidence="4">
    <location>
        <begin position="6"/>
        <end position="60"/>
    </location>
</feature>